<comment type="caution">
    <text evidence="5">The sequence shown here is derived from an EMBL/GenBank/DDBJ whole genome shotgun (WGS) entry which is preliminary data.</text>
</comment>
<reference evidence="5 6" key="1">
    <citation type="journal article" date="2015" name="Stand. Genomic Sci.">
        <title>Genomic Encyclopedia of Bacterial and Archaeal Type Strains, Phase III: the genomes of soil and plant-associated and newly described type strains.</title>
        <authorList>
            <person name="Whitman W.B."/>
            <person name="Woyke T."/>
            <person name="Klenk H.P."/>
            <person name="Zhou Y."/>
            <person name="Lilburn T.G."/>
            <person name="Beck B.J."/>
            <person name="De Vos P."/>
            <person name="Vandamme P."/>
            <person name="Eisen J.A."/>
            <person name="Garrity G."/>
            <person name="Hugenholtz P."/>
            <person name="Kyrpides N.C."/>
        </authorList>
    </citation>
    <scope>NUCLEOTIDE SEQUENCE [LARGE SCALE GENOMIC DNA]</scope>
    <source>
        <strain evidence="5 6">CGMCC 1.10821</strain>
    </source>
</reference>
<sequence length="632" mass="64755">MGGCVAMKAMRIVFALVLALACGQVSALGLGEIKVKSGINQPLLAEIPIVSNDPAELEQLQARLASPETFARIGLEPPEGVVAELKFAVVRDDTGGLAVRVTSTAPIDQPMLNFLVEVEWAEGKLVREYSALVDAPSDAPSPGAPLIEAPQAALADVVSRPADAPILASPTELGPEQDGPAELEQGIEADQIAGALDAPPVETSSAPVPDIAVGPPPAPAPDEVAAAVAPAPTAVQGQMSVQSGDTLSEIALAVKSRGASLDQTMLALLRANPDAFIGNDINRLRSGAVLRVPESAEFTRLGAAETAVVVRDHIEQQRQARSEKARAAEIAALASAEAAGTVPAAAEGTPDKTGVSGARLEIIPPAADGAVQAGTRSGASAGGEGDMLRQQQELQQTRETLAARDAEVEELKSRLADLEKLQQQQQQLITLKDSELAAAQQRLAESNQGGAKAATQASTTAQPAPAQADGGTGLWLGGGLLLVVAGLIAWWLARRGRTVVVSKPSRPVTGSAELAASMPNAVAAEPMAPASFADASPVAESGSRGNGASAPRPAAPAWTPAAAVAVPTWHGGATATTAGSDLRIGPERIELARAYLDLGDHDTARGLLQEIVQVGDPDARAEAVRLLQEFPR</sequence>
<feature type="region of interest" description="Disordered" evidence="2">
    <location>
        <begin position="442"/>
        <end position="467"/>
    </location>
</feature>
<dbReference type="Gene3D" id="1.20.58.2200">
    <property type="match status" value="1"/>
</dbReference>
<dbReference type="AlphaFoldDB" id="A0A562LAL8"/>
<proteinExistence type="predicted"/>
<keyword evidence="3" id="KW-0472">Membrane</keyword>
<feature type="domain" description="FimV N-terminal" evidence="4">
    <location>
        <begin position="28"/>
        <end position="136"/>
    </location>
</feature>
<dbReference type="NCBIfam" id="TIGR03504">
    <property type="entry name" value="FimV_Cterm"/>
    <property type="match status" value="1"/>
</dbReference>
<dbReference type="Gene3D" id="3.10.350.10">
    <property type="entry name" value="LysM domain"/>
    <property type="match status" value="1"/>
</dbReference>
<dbReference type="InterPro" id="IPR020011">
    <property type="entry name" value="FimV_C"/>
</dbReference>
<protein>
    <submittedName>
        <fullName evidence="5">Pilus assembly protein FimV</fullName>
    </submittedName>
</protein>
<feature type="coiled-coil region" evidence="1">
    <location>
        <begin position="394"/>
        <end position="428"/>
    </location>
</feature>
<dbReference type="Pfam" id="PF25800">
    <property type="entry name" value="FimV_N"/>
    <property type="match status" value="1"/>
</dbReference>
<keyword evidence="1" id="KW-0175">Coiled coil</keyword>
<dbReference type="OrthoDB" id="5298707at2"/>
<dbReference type="InterPro" id="IPR057840">
    <property type="entry name" value="FimV_N"/>
</dbReference>
<accession>A0A562LAL8</accession>
<dbReference type="InterPro" id="IPR020012">
    <property type="entry name" value="LysM_FimV"/>
</dbReference>
<name>A0A562LAL8_9GAMM</name>
<dbReference type="Proteomes" id="UP000315167">
    <property type="component" value="Unassembled WGS sequence"/>
</dbReference>
<feature type="compositionally biased region" description="Low complexity" evidence="2">
    <location>
        <begin position="448"/>
        <end position="467"/>
    </location>
</feature>
<dbReference type="NCBIfam" id="TIGR03505">
    <property type="entry name" value="FimV_core"/>
    <property type="match status" value="1"/>
</dbReference>
<evidence type="ECO:0000259" key="4">
    <source>
        <dbReference type="Pfam" id="PF25800"/>
    </source>
</evidence>
<dbReference type="InterPro" id="IPR038440">
    <property type="entry name" value="FimV_C_sf"/>
</dbReference>
<keyword evidence="3" id="KW-1133">Transmembrane helix</keyword>
<organism evidence="5 6">
    <name type="scientific">Luteimonas cucumeris</name>
    <dbReference type="NCBI Taxonomy" id="985012"/>
    <lineage>
        <taxon>Bacteria</taxon>
        <taxon>Pseudomonadati</taxon>
        <taxon>Pseudomonadota</taxon>
        <taxon>Gammaproteobacteria</taxon>
        <taxon>Lysobacterales</taxon>
        <taxon>Lysobacteraceae</taxon>
        <taxon>Luteimonas</taxon>
    </lineage>
</organism>
<dbReference type="CDD" id="cd00118">
    <property type="entry name" value="LysM"/>
    <property type="match status" value="1"/>
</dbReference>
<evidence type="ECO:0000313" key="6">
    <source>
        <dbReference type="Proteomes" id="UP000315167"/>
    </source>
</evidence>
<dbReference type="EMBL" id="VLKN01000002">
    <property type="protein sequence ID" value="TWI04707.1"/>
    <property type="molecule type" value="Genomic_DNA"/>
</dbReference>
<keyword evidence="6" id="KW-1185">Reference proteome</keyword>
<evidence type="ECO:0000256" key="1">
    <source>
        <dbReference type="SAM" id="Coils"/>
    </source>
</evidence>
<feature type="region of interest" description="Disordered" evidence="2">
    <location>
        <begin position="534"/>
        <end position="556"/>
    </location>
</feature>
<dbReference type="InterPro" id="IPR018392">
    <property type="entry name" value="LysM"/>
</dbReference>
<evidence type="ECO:0000313" key="5">
    <source>
        <dbReference type="EMBL" id="TWI04707.1"/>
    </source>
</evidence>
<dbReference type="InterPro" id="IPR036779">
    <property type="entry name" value="LysM_dom_sf"/>
</dbReference>
<keyword evidence="3" id="KW-0812">Transmembrane</keyword>
<feature type="transmembrane region" description="Helical" evidence="3">
    <location>
        <begin position="473"/>
        <end position="493"/>
    </location>
</feature>
<gene>
    <name evidence="5" type="ORF">IP90_00842</name>
</gene>
<evidence type="ECO:0000256" key="3">
    <source>
        <dbReference type="SAM" id="Phobius"/>
    </source>
</evidence>
<evidence type="ECO:0000256" key="2">
    <source>
        <dbReference type="SAM" id="MobiDB-lite"/>
    </source>
</evidence>